<organism evidence="14 15">
    <name type="scientific">Pyxicephalus adspersus</name>
    <name type="common">African bullfrog</name>
    <dbReference type="NCBI Taxonomy" id="30357"/>
    <lineage>
        <taxon>Eukaryota</taxon>
        <taxon>Metazoa</taxon>
        <taxon>Chordata</taxon>
        <taxon>Craniata</taxon>
        <taxon>Vertebrata</taxon>
        <taxon>Euteleostomi</taxon>
        <taxon>Amphibia</taxon>
        <taxon>Batrachia</taxon>
        <taxon>Anura</taxon>
        <taxon>Neobatrachia</taxon>
        <taxon>Ranoidea</taxon>
        <taxon>Pyxicephalidae</taxon>
        <taxon>Pyxicephalinae</taxon>
        <taxon>Pyxicephalus</taxon>
    </lineage>
</organism>
<evidence type="ECO:0000256" key="10">
    <source>
        <dbReference type="ARBA" id="ARBA00069517"/>
    </source>
</evidence>
<dbReference type="SUPFAM" id="SSF54060">
    <property type="entry name" value="His-Me finger endonucleases"/>
    <property type="match status" value="1"/>
</dbReference>
<dbReference type="InterPro" id="IPR039729">
    <property type="entry name" value="DFF40"/>
</dbReference>
<gene>
    <name evidence="14" type="ORF">GDO54_003814</name>
</gene>
<comment type="subcellular location">
    <subcellularLocation>
        <location evidence="2">Cytoplasm</location>
    </subcellularLocation>
    <subcellularLocation>
        <location evidence="1">Nucleus</location>
    </subcellularLocation>
</comment>
<evidence type="ECO:0000256" key="3">
    <source>
        <dbReference type="ARBA" id="ARBA00022490"/>
    </source>
</evidence>
<dbReference type="AlphaFoldDB" id="A0AAV3A2U4"/>
<dbReference type="PANTHER" id="PTHR13067">
    <property type="entry name" value="CASPASE-ACTIVATED DNASE"/>
    <property type="match status" value="1"/>
</dbReference>
<dbReference type="Gene3D" id="3.10.20.10">
    <property type="match status" value="1"/>
</dbReference>
<reference evidence="14" key="1">
    <citation type="thesis" date="2020" institute="ProQuest LLC" country="789 East Eisenhower Parkway, Ann Arbor, MI, USA">
        <title>Comparative Genomics and Chromosome Evolution.</title>
        <authorList>
            <person name="Mudd A.B."/>
        </authorList>
    </citation>
    <scope>NUCLEOTIDE SEQUENCE</scope>
    <source>
        <strain evidence="14">1538</strain>
        <tissue evidence="14">Blood</tissue>
    </source>
</reference>
<dbReference type="Proteomes" id="UP001181693">
    <property type="component" value="Unassembled WGS sequence"/>
</dbReference>
<evidence type="ECO:0000256" key="7">
    <source>
        <dbReference type="ARBA" id="ARBA00023242"/>
    </source>
</evidence>
<keyword evidence="4 11" id="KW-0053">Apoptosis</keyword>
<dbReference type="Gene3D" id="6.10.140.170">
    <property type="match status" value="1"/>
</dbReference>
<dbReference type="SUPFAM" id="SSF54277">
    <property type="entry name" value="CAD &amp; PB1 domains"/>
    <property type="match status" value="1"/>
</dbReference>
<evidence type="ECO:0000256" key="2">
    <source>
        <dbReference type="ARBA" id="ARBA00004496"/>
    </source>
</evidence>
<evidence type="ECO:0000256" key="6">
    <source>
        <dbReference type="ARBA" id="ARBA00022801"/>
    </source>
</evidence>
<dbReference type="PROSITE" id="PS51135">
    <property type="entry name" value="CIDE_N"/>
    <property type="match status" value="1"/>
</dbReference>
<feature type="region of interest" description="Disordered" evidence="12">
    <location>
        <begin position="323"/>
        <end position="342"/>
    </location>
</feature>
<evidence type="ECO:0000256" key="9">
    <source>
        <dbReference type="ARBA" id="ARBA00064007"/>
    </source>
</evidence>
<dbReference type="GO" id="GO:0005634">
    <property type="term" value="C:nucleus"/>
    <property type="evidence" value="ECO:0007669"/>
    <property type="project" value="UniProtKB-SubCell"/>
</dbReference>
<dbReference type="Pfam" id="PF02017">
    <property type="entry name" value="CIDE-N"/>
    <property type="match status" value="1"/>
</dbReference>
<keyword evidence="3" id="KW-0963">Cytoplasm</keyword>
<proteinExistence type="predicted"/>
<dbReference type="Pfam" id="PF09230">
    <property type="entry name" value="DFF40"/>
    <property type="match status" value="1"/>
</dbReference>
<dbReference type="InterPro" id="IPR003508">
    <property type="entry name" value="CIDE-N_dom"/>
</dbReference>
<accession>A0AAV3A2U4</accession>
<keyword evidence="5" id="KW-0540">Nuclease</keyword>
<keyword evidence="15" id="KW-1185">Reference proteome</keyword>
<dbReference type="GO" id="GO:0016787">
    <property type="term" value="F:hydrolase activity"/>
    <property type="evidence" value="ECO:0007669"/>
    <property type="project" value="UniProtKB-KW"/>
</dbReference>
<evidence type="ECO:0000256" key="5">
    <source>
        <dbReference type="ARBA" id="ARBA00022722"/>
    </source>
</evidence>
<protein>
    <recommendedName>
        <fullName evidence="10">DNA fragmentation factor subunit beta</fullName>
    </recommendedName>
</protein>
<evidence type="ECO:0000256" key="12">
    <source>
        <dbReference type="SAM" id="MobiDB-lite"/>
    </source>
</evidence>
<dbReference type="PANTHER" id="PTHR13067:SF2">
    <property type="entry name" value="CASPASE-ACTIVATED DNASE"/>
    <property type="match status" value="1"/>
</dbReference>
<feature type="domain" description="CIDE-N" evidence="13">
    <location>
        <begin position="10"/>
        <end position="87"/>
    </location>
</feature>
<evidence type="ECO:0000313" key="14">
    <source>
        <dbReference type="EMBL" id="DBA16418.1"/>
    </source>
</evidence>
<keyword evidence="7" id="KW-0539">Nucleus</keyword>
<dbReference type="FunFam" id="3.10.20.10:FF:000006">
    <property type="entry name" value="DNA fragmentation factor subunit beta"/>
    <property type="match status" value="1"/>
</dbReference>
<evidence type="ECO:0000256" key="4">
    <source>
        <dbReference type="ARBA" id="ARBA00022703"/>
    </source>
</evidence>
<keyword evidence="6" id="KW-0378">Hydrolase</keyword>
<dbReference type="SMART" id="SM00266">
    <property type="entry name" value="CAD"/>
    <property type="match status" value="1"/>
</dbReference>
<sequence>MGSKVSSQRHMKIFKIRTLNNADKYGVACRNLRELKEKGCKKIQLPLHSTRVCLYEDGTEVSDDEYLWHLPDNTELVFLTTGQTWHGSIDWLLNSFYTSLSDVPEVARKLLSDEQAPKTQKILVDFVHNLNENILAEKREEDESWFEGIESRFKNKSSYMRFRCESRIRGYLKEAQSSAASASPAAREEYNRIIETLSKELKAAEYNGCYFDRKEDKANRLCTEEGWFSCQGAFDAEDCSTRHSINPYSNKESRIIFSTWNLDHRIEKSRSILPCLMEAVKESRGRQINHQYFFDLLFTTKNLKLVNIVCHKKTSHNLSCDPSKIYTSQKRPNKKRSRDQVS</sequence>
<comment type="subunit">
    <text evidence="9">Heterodimer of DFFA and DFFB. Interacts with H1-1.</text>
</comment>
<feature type="compositionally biased region" description="Basic residues" evidence="12">
    <location>
        <begin position="331"/>
        <end position="342"/>
    </location>
</feature>
<dbReference type="GO" id="GO:0006309">
    <property type="term" value="P:apoptotic DNA fragmentation"/>
    <property type="evidence" value="ECO:0007669"/>
    <property type="project" value="InterPro"/>
</dbReference>
<evidence type="ECO:0000259" key="13">
    <source>
        <dbReference type="PROSITE" id="PS51135"/>
    </source>
</evidence>
<dbReference type="GO" id="GO:0005737">
    <property type="term" value="C:cytoplasm"/>
    <property type="evidence" value="ECO:0007669"/>
    <property type="project" value="UniProtKB-SubCell"/>
</dbReference>
<dbReference type="InterPro" id="IPR015311">
    <property type="entry name" value="DFF40_C"/>
</dbReference>
<dbReference type="GO" id="GO:0004520">
    <property type="term" value="F:DNA endonuclease activity"/>
    <property type="evidence" value="ECO:0007669"/>
    <property type="project" value="InterPro"/>
</dbReference>
<dbReference type="InterPro" id="IPR044925">
    <property type="entry name" value="His-Me_finger_sf"/>
</dbReference>
<dbReference type="EMBL" id="DYDO01000011">
    <property type="protein sequence ID" value="DBA16418.1"/>
    <property type="molecule type" value="Genomic_DNA"/>
</dbReference>
<evidence type="ECO:0000256" key="11">
    <source>
        <dbReference type="PROSITE-ProRule" id="PRU00447"/>
    </source>
</evidence>
<evidence type="ECO:0000313" key="15">
    <source>
        <dbReference type="Proteomes" id="UP001181693"/>
    </source>
</evidence>
<evidence type="ECO:0000256" key="1">
    <source>
        <dbReference type="ARBA" id="ARBA00004123"/>
    </source>
</evidence>
<name>A0AAV3A2U4_PYXAD</name>
<comment type="function">
    <text evidence="8">Nuclease that induces DNA fragmentation and chromatin condensation during apoptosis. Degrades naked DNA and induces apoptotic morphology.</text>
</comment>
<evidence type="ECO:0000256" key="8">
    <source>
        <dbReference type="ARBA" id="ARBA00053660"/>
    </source>
</evidence>
<comment type="caution">
    <text evidence="14">The sequence shown here is derived from an EMBL/GenBank/DDBJ whole genome shotgun (WGS) entry which is preliminary data.</text>
</comment>